<comment type="caution">
    <text evidence="4">The sequence shown here is derived from an EMBL/GenBank/DDBJ whole genome shotgun (WGS) entry which is preliminary data.</text>
</comment>
<dbReference type="GO" id="GO:0000287">
    <property type="term" value="F:magnesium ion binding"/>
    <property type="evidence" value="ECO:0007669"/>
    <property type="project" value="InterPro"/>
</dbReference>
<dbReference type="AlphaFoldDB" id="A0A4U0WYR6"/>
<feature type="domain" description="4'-phosphopantetheinyl transferase N-terminal" evidence="3">
    <location>
        <begin position="26"/>
        <end position="114"/>
    </location>
</feature>
<dbReference type="GO" id="GO:0005829">
    <property type="term" value="C:cytosol"/>
    <property type="evidence" value="ECO:0007669"/>
    <property type="project" value="TreeGrafter"/>
</dbReference>
<name>A0A4U0WYR6_9PEZI</name>
<dbReference type="Proteomes" id="UP000308768">
    <property type="component" value="Unassembled WGS sequence"/>
</dbReference>
<keyword evidence="5" id="KW-1185">Reference proteome</keyword>
<dbReference type="Gene3D" id="3.90.470.20">
    <property type="entry name" value="4'-phosphopantetheinyl transferase domain"/>
    <property type="match status" value="1"/>
</dbReference>
<dbReference type="EMBL" id="NAJN01000858">
    <property type="protein sequence ID" value="TKA67988.1"/>
    <property type="molecule type" value="Genomic_DNA"/>
</dbReference>
<sequence length="337" mass="38056">MSLLTRWLLDTRALWPGTSIEQAAPSALALLSPTEQHEVRRKVYIQDARMSLGSALLKRAYISQTLGIPWRDIKLGRQGDPKHGKPCYVPPDGSPSPIDFNVSHQAGLVTLVGCDNRSGSRVHVGADIVCVNERDDYRTIDADGFDGWVDIYAEVFGEEERWDMKYNVAPDVVRLLDGTEVGGNELGRHDRVCRREQQCKIRMNDGVEKTVSGELIVEAKLRRFYAFFCYKEAYIKLEGEALLADWLRELEFKNVRAPRAGTVARCSTHGTWGERVEDVEVWLKGVRVEDTNMELQAFEENFMLGTAVKMGRNVQIDELPPWKKLNLEVDVLSSAST</sequence>
<reference evidence="4 5" key="1">
    <citation type="submission" date="2017-03" db="EMBL/GenBank/DDBJ databases">
        <title>Genomes of endolithic fungi from Antarctica.</title>
        <authorList>
            <person name="Coleine C."/>
            <person name="Masonjones S."/>
            <person name="Stajich J.E."/>
        </authorList>
    </citation>
    <scope>NUCLEOTIDE SEQUENCE [LARGE SCALE GENOMIC DNA]</scope>
    <source>
        <strain evidence="4 5">CCFEE 5187</strain>
    </source>
</reference>
<dbReference type="OrthoDB" id="26719at2759"/>
<dbReference type="PANTHER" id="PTHR12215">
    <property type="entry name" value="PHOSPHOPANTETHEINE TRANSFERASE"/>
    <property type="match status" value="1"/>
</dbReference>
<dbReference type="InterPro" id="IPR037143">
    <property type="entry name" value="4-PPantetheinyl_Trfase_dom_sf"/>
</dbReference>
<dbReference type="GO" id="GO:0008897">
    <property type="term" value="F:holo-[acyl-carrier-protein] synthase activity"/>
    <property type="evidence" value="ECO:0007669"/>
    <property type="project" value="UniProtKB-EC"/>
</dbReference>
<organism evidence="4 5">
    <name type="scientific">Cryomyces minteri</name>
    <dbReference type="NCBI Taxonomy" id="331657"/>
    <lineage>
        <taxon>Eukaryota</taxon>
        <taxon>Fungi</taxon>
        <taxon>Dikarya</taxon>
        <taxon>Ascomycota</taxon>
        <taxon>Pezizomycotina</taxon>
        <taxon>Dothideomycetes</taxon>
        <taxon>Dothideomycetes incertae sedis</taxon>
        <taxon>Cryomyces</taxon>
    </lineage>
</organism>
<dbReference type="Pfam" id="PF22624">
    <property type="entry name" value="AASDHPPT_N"/>
    <property type="match status" value="1"/>
</dbReference>
<dbReference type="PANTHER" id="PTHR12215:SF10">
    <property type="entry name" value="L-AMINOADIPATE-SEMIALDEHYDE DEHYDROGENASE-PHOSPHOPANTETHEINYL TRANSFERASE"/>
    <property type="match status" value="1"/>
</dbReference>
<keyword evidence="2" id="KW-0808">Transferase</keyword>
<evidence type="ECO:0000313" key="4">
    <source>
        <dbReference type="EMBL" id="TKA67988.1"/>
    </source>
</evidence>
<accession>A0A4U0WYR6</accession>
<evidence type="ECO:0000256" key="2">
    <source>
        <dbReference type="ARBA" id="ARBA00022679"/>
    </source>
</evidence>
<dbReference type="GO" id="GO:0019878">
    <property type="term" value="P:lysine biosynthetic process via aminoadipic acid"/>
    <property type="evidence" value="ECO:0007669"/>
    <property type="project" value="TreeGrafter"/>
</dbReference>
<dbReference type="SUPFAM" id="SSF56214">
    <property type="entry name" value="4'-phosphopantetheinyl transferase"/>
    <property type="match status" value="2"/>
</dbReference>
<proteinExistence type="predicted"/>
<dbReference type="InterPro" id="IPR055066">
    <property type="entry name" value="AASDHPPT_N"/>
</dbReference>
<protein>
    <recommendedName>
        <fullName evidence="1">holo-[acyl-carrier-protein] synthase</fullName>
        <ecNumber evidence="1">2.7.8.7</ecNumber>
    </recommendedName>
</protein>
<dbReference type="InterPro" id="IPR050559">
    <property type="entry name" value="P-Pant_transferase_sf"/>
</dbReference>
<evidence type="ECO:0000313" key="5">
    <source>
        <dbReference type="Proteomes" id="UP000308768"/>
    </source>
</evidence>
<evidence type="ECO:0000256" key="1">
    <source>
        <dbReference type="ARBA" id="ARBA00013172"/>
    </source>
</evidence>
<dbReference type="EC" id="2.7.8.7" evidence="1"/>
<gene>
    <name evidence="4" type="ORF">B0A49_07644</name>
</gene>
<evidence type="ECO:0000259" key="3">
    <source>
        <dbReference type="Pfam" id="PF22624"/>
    </source>
</evidence>
<dbReference type="STRING" id="331657.A0A4U0WYR6"/>